<dbReference type="InterPro" id="IPR027417">
    <property type="entry name" value="P-loop_NTPase"/>
</dbReference>
<keyword evidence="4" id="KW-1185">Reference proteome</keyword>
<reference evidence="3" key="1">
    <citation type="journal article" date="2021" name="Int. J. Syst. Evol. Microbiol.">
        <title>Bradyrhizobium septentrionale sp. nov. (sv. septentrionale) and Bradyrhizobium quebecense sp. nov. (sv. septentrionale) associated with legumes native to Canada possess rearranged symbiosis genes and numerous insertion sequences.</title>
        <authorList>
            <person name="Bromfield E.S.P."/>
            <person name="Cloutier S."/>
        </authorList>
    </citation>
    <scope>NUCLEOTIDE SEQUENCE</scope>
    <source>
        <strain evidence="3">5S5</strain>
    </source>
</reference>
<dbReference type="SUPFAM" id="SSF52540">
    <property type="entry name" value="P-loop containing nucleoside triphosphate hydrolases"/>
    <property type="match status" value="1"/>
</dbReference>
<dbReference type="InterPro" id="IPR011704">
    <property type="entry name" value="ATPase_dyneun-rel_AAA"/>
</dbReference>
<evidence type="ECO:0000313" key="4">
    <source>
        <dbReference type="Proteomes" id="UP001432046"/>
    </source>
</evidence>
<evidence type="ECO:0000259" key="2">
    <source>
        <dbReference type="Pfam" id="PF07728"/>
    </source>
</evidence>
<dbReference type="PANTHER" id="PTHR37291">
    <property type="entry name" value="5-METHYLCYTOSINE-SPECIFIC RESTRICTION ENZYME B"/>
    <property type="match status" value="1"/>
</dbReference>
<feature type="region of interest" description="Disordered" evidence="1">
    <location>
        <begin position="594"/>
        <end position="615"/>
    </location>
</feature>
<name>A0ABZ2P100_9BRAD</name>
<proteinExistence type="predicted"/>
<protein>
    <submittedName>
        <fullName evidence="3">AAA family ATPase</fullName>
    </submittedName>
</protein>
<evidence type="ECO:0000256" key="1">
    <source>
        <dbReference type="SAM" id="MobiDB-lite"/>
    </source>
</evidence>
<gene>
    <name evidence="3" type="ORF">WDK88_03980</name>
</gene>
<dbReference type="EMBL" id="CP147711">
    <property type="protein sequence ID" value="WXC80813.1"/>
    <property type="molecule type" value="Genomic_DNA"/>
</dbReference>
<accession>A0ABZ2P100</accession>
<evidence type="ECO:0000313" key="3">
    <source>
        <dbReference type="EMBL" id="WXC80813.1"/>
    </source>
</evidence>
<dbReference type="Proteomes" id="UP001432046">
    <property type="component" value="Chromosome"/>
</dbReference>
<organism evidence="3 4">
    <name type="scientific">Bradyrhizobium septentrionale</name>
    <dbReference type="NCBI Taxonomy" id="1404411"/>
    <lineage>
        <taxon>Bacteria</taxon>
        <taxon>Pseudomonadati</taxon>
        <taxon>Pseudomonadota</taxon>
        <taxon>Alphaproteobacteria</taxon>
        <taxon>Hyphomicrobiales</taxon>
        <taxon>Nitrobacteraceae</taxon>
        <taxon>Bradyrhizobium</taxon>
    </lineage>
</organism>
<feature type="domain" description="ATPase dynein-related AAA" evidence="2">
    <location>
        <begin position="351"/>
        <end position="497"/>
    </location>
</feature>
<dbReference type="InterPro" id="IPR052934">
    <property type="entry name" value="Methyl-DNA_Rec/Restrict_Enz"/>
</dbReference>
<feature type="compositionally biased region" description="Basic and acidic residues" evidence="1">
    <location>
        <begin position="606"/>
        <end position="615"/>
    </location>
</feature>
<dbReference type="CDD" id="cd00009">
    <property type="entry name" value="AAA"/>
    <property type="match status" value="1"/>
</dbReference>
<reference evidence="3" key="2">
    <citation type="submission" date="2024-03" db="EMBL/GenBank/DDBJ databases">
        <authorList>
            <person name="Bromfield E.S.P."/>
            <person name="Cloutier S."/>
        </authorList>
    </citation>
    <scope>NUCLEOTIDE SEQUENCE</scope>
    <source>
        <strain evidence="3">5S5</strain>
    </source>
</reference>
<feature type="compositionally biased region" description="Low complexity" evidence="1">
    <location>
        <begin position="1"/>
        <end position="11"/>
    </location>
</feature>
<dbReference type="RefSeq" id="WP_338834109.1">
    <property type="nucleotide sequence ID" value="NZ_CP147711.1"/>
</dbReference>
<dbReference type="Gene3D" id="3.40.50.300">
    <property type="entry name" value="P-loop containing nucleotide triphosphate hydrolases"/>
    <property type="match status" value="1"/>
</dbReference>
<dbReference type="Pfam" id="PF07728">
    <property type="entry name" value="AAA_5"/>
    <property type="match status" value="1"/>
</dbReference>
<feature type="compositionally biased region" description="Acidic residues" evidence="1">
    <location>
        <begin position="12"/>
        <end position="30"/>
    </location>
</feature>
<sequence length="615" mass="69556">MADPESLPSSLDSEEDDLQDSAELEGSEAEVELPAGGFYWRQSRENLFSPAGVRIFQLAYANKDKPYEEARKTIDAEYEKLSPRLKTRGGAKKHGGIFATYMTFLEEMGLMHRTEVAGATYLKSTPAGDQANTLLNKLPEVLRVVPYFVLELLSRYRFNNPYNKSPKNAALAAAIEDSDIFPYWSLYKIMRECEGFVTKDELARFVFKTKKMSEIPNTISQIRKYRAARQKDVSESDLEQQFGKPLSGAIGQPKYIMGRAGFQVGVVLQEGERYSLNPEYLGFIDTLLSEPPKFEELTDDSWIKSYGKPVSATEVTEQPDRVAEPLQSTISDDDEVYQTVRRLLFEDDYGGVILTGPPGTGKSWYARQIAIKLVEGDRLRLREVQFHPAYQYDDFVEGYVPNGTAGFALKDKHLLIMSERARQNNALHILVIDELSRTDPARVFGEALTYMERSLRGTSFFLPSGRETSLPENLLFLATMNPEDRSVDDIDAAMDRRWAKVYLSPDRKILAQFLRNNGLQPPQIGAVLGFFAWIQQYYKVGHAFFRSVKDTHTLDRLLKHQLLPLFEKNFRFSPDTLGAITESARALQQKFQAVEAAPEVSGNPSEDSKPSNEAV</sequence>
<dbReference type="PANTHER" id="PTHR37291:SF1">
    <property type="entry name" value="TYPE IV METHYL-DIRECTED RESTRICTION ENZYME ECOKMCRB SUBUNIT"/>
    <property type="match status" value="1"/>
</dbReference>
<feature type="region of interest" description="Disordered" evidence="1">
    <location>
        <begin position="1"/>
        <end position="30"/>
    </location>
</feature>